<dbReference type="PIRSF" id="PIRSF000654">
    <property type="entry name" value="Integrin-linked_kinase"/>
    <property type="match status" value="1"/>
</dbReference>
<protein>
    <submittedName>
        <fullName evidence="9">Calcium/calmodulin-dependent protein kinase I</fullName>
    </submittedName>
</protein>
<dbReference type="Gene3D" id="1.10.510.10">
    <property type="entry name" value="Transferase(Phosphotransferase) domain 1"/>
    <property type="match status" value="1"/>
</dbReference>
<keyword evidence="4 5" id="KW-0067">ATP-binding</keyword>
<evidence type="ECO:0000256" key="4">
    <source>
        <dbReference type="ARBA" id="ARBA00022840"/>
    </source>
</evidence>
<dbReference type="PROSITE" id="PS00108">
    <property type="entry name" value="PROTEIN_KINASE_ST"/>
    <property type="match status" value="1"/>
</dbReference>
<proteinExistence type="inferred from homology"/>
<dbReference type="InterPro" id="IPR008271">
    <property type="entry name" value="Ser/Thr_kinase_AS"/>
</dbReference>
<evidence type="ECO:0000256" key="5">
    <source>
        <dbReference type="PROSITE-ProRule" id="PRU10141"/>
    </source>
</evidence>
<keyword evidence="2 5" id="KW-0547">Nucleotide-binding</keyword>
<dbReference type="AlphaFoldDB" id="A0A061RYI3"/>
<evidence type="ECO:0000256" key="7">
    <source>
        <dbReference type="SAM" id="MobiDB-lite"/>
    </source>
</evidence>
<sequence length="333" mass="36780">MKAFFNSLKKGQKDGRTGGTQEGEESVQDSRGSVGTSAPKAEEAPEVYPNSKANDFLARYEVGATVGVGGFAVVKKAKDKETGEQLAVKIVDRSRYSSGDNSLAREIEVLTNIRHPNCIRLFAVYLTERKVYLVTELVEGGELLDRVTERGNFAENDAQFLFRQILEGVAYLHRNGIVHRDLKLENLILLNDKDDSPVKIADFGLSKFFDRETLLQTMCGSPQYVAPEVLSVGSDGVHEYTPAVDMWSLGVILFILLSGYSPFDDDNDAILFEKIKLGKYDDDDPVWDTISSEAKDLTFSLLSVDVSKRPTAQEALGHPWLAGKRTFGEAAKS</sequence>
<dbReference type="InterPro" id="IPR000719">
    <property type="entry name" value="Prot_kinase_dom"/>
</dbReference>
<dbReference type="InterPro" id="IPR017441">
    <property type="entry name" value="Protein_kinase_ATP_BS"/>
</dbReference>
<evidence type="ECO:0000259" key="8">
    <source>
        <dbReference type="PROSITE" id="PS50011"/>
    </source>
</evidence>
<feature type="region of interest" description="Disordered" evidence="7">
    <location>
        <begin position="1"/>
        <end position="47"/>
    </location>
</feature>
<dbReference type="SUPFAM" id="SSF56112">
    <property type="entry name" value="Protein kinase-like (PK-like)"/>
    <property type="match status" value="1"/>
</dbReference>
<keyword evidence="3 9" id="KW-0418">Kinase</keyword>
<accession>A0A061RYI3</accession>
<keyword evidence="1" id="KW-0808">Transferase</keyword>
<name>A0A061RYI3_9CHLO</name>
<dbReference type="FunFam" id="1.10.510.10:FF:000571">
    <property type="entry name" value="Maternal embryonic leucine zipper kinase"/>
    <property type="match status" value="1"/>
</dbReference>
<evidence type="ECO:0000256" key="1">
    <source>
        <dbReference type="ARBA" id="ARBA00022679"/>
    </source>
</evidence>
<evidence type="ECO:0000256" key="3">
    <source>
        <dbReference type="ARBA" id="ARBA00022777"/>
    </source>
</evidence>
<dbReference type="EMBL" id="GBEZ01008522">
    <property type="protein sequence ID" value="JAC77023.1"/>
    <property type="molecule type" value="Transcribed_RNA"/>
</dbReference>
<dbReference type="PROSITE" id="PS00107">
    <property type="entry name" value="PROTEIN_KINASE_ATP"/>
    <property type="match status" value="1"/>
</dbReference>
<feature type="domain" description="Protein kinase" evidence="8">
    <location>
        <begin position="60"/>
        <end position="321"/>
    </location>
</feature>
<evidence type="ECO:0000256" key="2">
    <source>
        <dbReference type="ARBA" id="ARBA00022741"/>
    </source>
</evidence>
<dbReference type="PROSITE" id="PS50011">
    <property type="entry name" value="PROTEIN_KINASE_DOM"/>
    <property type="match status" value="1"/>
</dbReference>
<dbReference type="SMART" id="SM00220">
    <property type="entry name" value="S_TKc"/>
    <property type="match status" value="1"/>
</dbReference>
<dbReference type="Pfam" id="PF00069">
    <property type="entry name" value="Pkinase"/>
    <property type="match status" value="1"/>
</dbReference>
<dbReference type="GO" id="GO:0004674">
    <property type="term" value="F:protein serine/threonine kinase activity"/>
    <property type="evidence" value="ECO:0007669"/>
    <property type="project" value="UniProtKB-KW"/>
</dbReference>
<feature type="binding site" evidence="5">
    <location>
        <position position="89"/>
    </location>
    <ligand>
        <name>ATP</name>
        <dbReference type="ChEBI" id="CHEBI:30616"/>
    </ligand>
</feature>
<dbReference type="CDD" id="cd05117">
    <property type="entry name" value="STKc_CAMK"/>
    <property type="match status" value="1"/>
</dbReference>
<organism evidence="9">
    <name type="scientific">Tetraselmis sp. GSL018</name>
    <dbReference type="NCBI Taxonomy" id="582737"/>
    <lineage>
        <taxon>Eukaryota</taxon>
        <taxon>Viridiplantae</taxon>
        <taxon>Chlorophyta</taxon>
        <taxon>core chlorophytes</taxon>
        <taxon>Chlorodendrophyceae</taxon>
        <taxon>Chlorodendrales</taxon>
        <taxon>Chlorodendraceae</taxon>
        <taxon>Tetraselmis</taxon>
    </lineage>
</organism>
<reference evidence="9" key="1">
    <citation type="submission" date="2014-05" db="EMBL/GenBank/DDBJ databases">
        <title>The transcriptome of the halophilic microalga Tetraselmis sp. GSL018 isolated from the Great Salt Lake, Utah.</title>
        <authorList>
            <person name="Jinkerson R.E."/>
            <person name="D'Adamo S."/>
            <person name="Posewitz M.C."/>
        </authorList>
    </citation>
    <scope>NUCLEOTIDE SEQUENCE</scope>
    <source>
        <strain evidence="9">GSL018</strain>
    </source>
</reference>
<dbReference type="GO" id="GO:0005524">
    <property type="term" value="F:ATP binding"/>
    <property type="evidence" value="ECO:0007669"/>
    <property type="project" value="UniProtKB-UniRule"/>
</dbReference>
<comment type="similarity">
    <text evidence="6">Belongs to the protein kinase superfamily.</text>
</comment>
<dbReference type="FunFam" id="3.30.200.20:FF:000042">
    <property type="entry name" value="Aurora kinase A"/>
    <property type="match status" value="1"/>
</dbReference>
<dbReference type="InterPro" id="IPR011009">
    <property type="entry name" value="Kinase-like_dom_sf"/>
</dbReference>
<evidence type="ECO:0000313" key="9">
    <source>
        <dbReference type="EMBL" id="JAC77023.1"/>
    </source>
</evidence>
<dbReference type="PANTHER" id="PTHR24347">
    <property type="entry name" value="SERINE/THREONINE-PROTEIN KINASE"/>
    <property type="match status" value="1"/>
</dbReference>
<keyword evidence="6" id="KW-0723">Serine/threonine-protein kinase</keyword>
<gene>
    <name evidence="9" type="primary">CAMK1</name>
    <name evidence="9" type="ORF">TSPGSL018_18674</name>
</gene>
<evidence type="ECO:0000256" key="6">
    <source>
        <dbReference type="RuleBase" id="RU000304"/>
    </source>
</evidence>